<evidence type="ECO:0000259" key="8">
    <source>
        <dbReference type="PROSITE" id="PS50888"/>
    </source>
</evidence>
<keyword evidence="5" id="KW-0804">Transcription</keyword>
<evidence type="ECO:0000256" key="3">
    <source>
        <dbReference type="ARBA" id="ARBA00023015"/>
    </source>
</evidence>
<evidence type="ECO:0000256" key="2">
    <source>
        <dbReference type="ARBA" id="ARBA00011738"/>
    </source>
</evidence>
<feature type="region of interest" description="Disordered" evidence="7">
    <location>
        <begin position="108"/>
        <end position="131"/>
    </location>
</feature>
<dbReference type="Gramene" id="PRQ33374">
    <property type="protein sequence ID" value="PRQ33374"/>
    <property type="gene ID" value="RchiOBHm_Chr5g0056881"/>
</dbReference>
<reference evidence="9 10" key="1">
    <citation type="journal article" date="2018" name="Nat. Genet.">
        <title>The Rosa genome provides new insights in the design of modern roses.</title>
        <authorList>
            <person name="Bendahmane M."/>
        </authorList>
    </citation>
    <scope>NUCLEOTIDE SEQUENCE [LARGE SCALE GENOMIC DNA]</scope>
    <source>
        <strain evidence="10">cv. Old Blush</strain>
    </source>
</reference>
<evidence type="ECO:0000256" key="4">
    <source>
        <dbReference type="ARBA" id="ARBA00023125"/>
    </source>
</evidence>
<gene>
    <name evidence="9" type="ORF">RchiOBHm_Chr5g0056881</name>
</gene>
<dbReference type="AlphaFoldDB" id="A0A2P6QGS3"/>
<dbReference type="GO" id="GO:0046983">
    <property type="term" value="F:protein dimerization activity"/>
    <property type="evidence" value="ECO:0007669"/>
    <property type="project" value="InterPro"/>
</dbReference>
<feature type="domain" description="BHLH" evidence="8">
    <location>
        <begin position="135"/>
        <end position="184"/>
    </location>
</feature>
<evidence type="ECO:0000256" key="6">
    <source>
        <dbReference type="ARBA" id="ARBA00023242"/>
    </source>
</evidence>
<proteinExistence type="predicted"/>
<dbReference type="STRING" id="74649.A0A2P6QGS3"/>
<dbReference type="SUPFAM" id="SSF47459">
    <property type="entry name" value="HLH, helix-loop-helix DNA-binding domain"/>
    <property type="match status" value="1"/>
</dbReference>
<evidence type="ECO:0000313" key="9">
    <source>
        <dbReference type="EMBL" id="PRQ33374.1"/>
    </source>
</evidence>
<evidence type="ECO:0000313" key="10">
    <source>
        <dbReference type="Proteomes" id="UP000238479"/>
    </source>
</evidence>
<dbReference type="OMA" id="CPTPEDM"/>
<protein>
    <submittedName>
        <fullName evidence="9">Putative transcription factor bHLH family</fullName>
    </submittedName>
</protein>
<keyword evidence="6" id="KW-0539">Nucleus</keyword>
<dbReference type="PANTHER" id="PTHR31945">
    <property type="entry name" value="TRANSCRIPTION FACTOR SCREAM2-RELATED"/>
    <property type="match status" value="1"/>
</dbReference>
<keyword evidence="4" id="KW-0238">DNA-binding</keyword>
<dbReference type="InterPro" id="IPR011598">
    <property type="entry name" value="bHLH_dom"/>
</dbReference>
<dbReference type="Pfam" id="PF00010">
    <property type="entry name" value="HLH"/>
    <property type="match status" value="1"/>
</dbReference>
<keyword evidence="10" id="KW-1185">Reference proteome</keyword>
<dbReference type="PROSITE" id="PS50888">
    <property type="entry name" value="BHLH"/>
    <property type="match status" value="1"/>
</dbReference>
<dbReference type="EMBL" id="PDCK01000043">
    <property type="protein sequence ID" value="PRQ33374.1"/>
    <property type="molecule type" value="Genomic_DNA"/>
</dbReference>
<dbReference type="Gene3D" id="4.10.280.10">
    <property type="entry name" value="Helix-loop-helix DNA-binding domain"/>
    <property type="match status" value="1"/>
</dbReference>
<dbReference type="InterPro" id="IPR051358">
    <property type="entry name" value="TF_AMS/ICE1/BHLH6-like"/>
</dbReference>
<evidence type="ECO:0000256" key="5">
    <source>
        <dbReference type="ARBA" id="ARBA00023163"/>
    </source>
</evidence>
<feature type="compositionally biased region" description="Low complexity" evidence="7">
    <location>
        <begin position="117"/>
        <end position="130"/>
    </location>
</feature>
<dbReference type="Proteomes" id="UP000238479">
    <property type="component" value="Chromosome 5"/>
</dbReference>
<sequence length="366" mass="40012">MDGMGASGNHDLGGHSIINDFELQDFIDDANFDQFINLIRGENEDPAAAHFDCDLISGSCFVDNQFSPTTPGSGFFGLDHNTTVVSDPAPFLTTLPNFDGEMNDIGEEDNDADSCGTTTTTTTNTTATTTKKPKVDRSRTLVSERKRRGRMKEKLYALRSLVPNITKMDKASIVGDAVSYVQDLQKHAKKLEAEISGLEASIEGSGVKQAVSTQNPTKNKLVADKYHLTPTEIIQVRLITPLGARIRVTIIKFNIIFRATSFGISSFAPTLFSNIDVSQVEEKSFYVKVGCNKGVGVATALYKAIESLTSFNVLSSNLNTVNSGRFEITLCLNVKESEQEIINLPNLKLWVTGAFLNQGFELATRF</sequence>
<dbReference type="FunFam" id="4.10.280.10:FF:000096">
    <property type="entry name" value="Basic helix-loop-helix (BHLH) DNA-binding superfamily protein"/>
    <property type="match status" value="1"/>
</dbReference>
<dbReference type="PANTHER" id="PTHR31945:SF17">
    <property type="entry name" value="TRANSCRIPTION FACTOR FER-LIKE IRON DEFICIENCY-INDUCED TRANSCRIPTION FACTOR"/>
    <property type="match status" value="1"/>
</dbReference>
<evidence type="ECO:0000256" key="7">
    <source>
        <dbReference type="SAM" id="MobiDB-lite"/>
    </source>
</evidence>
<dbReference type="InterPro" id="IPR036638">
    <property type="entry name" value="HLH_DNA-bd_sf"/>
</dbReference>
<dbReference type="GO" id="GO:0003700">
    <property type="term" value="F:DNA-binding transcription factor activity"/>
    <property type="evidence" value="ECO:0007669"/>
    <property type="project" value="TreeGrafter"/>
</dbReference>
<keyword evidence="3" id="KW-0805">Transcription regulation</keyword>
<dbReference type="SMART" id="SM00353">
    <property type="entry name" value="HLH"/>
    <property type="match status" value="1"/>
</dbReference>
<organism evidence="9 10">
    <name type="scientific">Rosa chinensis</name>
    <name type="common">China rose</name>
    <dbReference type="NCBI Taxonomy" id="74649"/>
    <lineage>
        <taxon>Eukaryota</taxon>
        <taxon>Viridiplantae</taxon>
        <taxon>Streptophyta</taxon>
        <taxon>Embryophyta</taxon>
        <taxon>Tracheophyta</taxon>
        <taxon>Spermatophyta</taxon>
        <taxon>Magnoliopsida</taxon>
        <taxon>eudicotyledons</taxon>
        <taxon>Gunneridae</taxon>
        <taxon>Pentapetalae</taxon>
        <taxon>rosids</taxon>
        <taxon>fabids</taxon>
        <taxon>Rosales</taxon>
        <taxon>Rosaceae</taxon>
        <taxon>Rosoideae</taxon>
        <taxon>Rosoideae incertae sedis</taxon>
        <taxon>Rosa</taxon>
    </lineage>
</organism>
<name>A0A2P6QGS3_ROSCH</name>
<evidence type="ECO:0000256" key="1">
    <source>
        <dbReference type="ARBA" id="ARBA00004123"/>
    </source>
</evidence>
<accession>A0A2P6QGS3</accession>
<comment type="subcellular location">
    <subcellularLocation>
        <location evidence="1">Nucleus</location>
    </subcellularLocation>
</comment>
<comment type="caution">
    <text evidence="9">The sequence shown here is derived from an EMBL/GenBank/DDBJ whole genome shotgun (WGS) entry which is preliminary data.</text>
</comment>
<comment type="subunit">
    <text evidence="2">Homodimer.</text>
</comment>
<dbReference type="GO" id="GO:0005634">
    <property type="term" value="C:nucleus"/>
    <property type="evidence" value="ECO:0007669"/>
    <property type="project" value="UniProtKB-SubCell"/>
</dbReference>
<dbReference type="GO" id="GO:0043565">
    <property type="term" value="F:sequence-specific DNA binding"/>
    <property type="evidence" value="ECO:0007669"/>
    <property type="project" value="TreeGrafter"/>
</dbReference>